<dbReference type="PROSITE" id="PS51257">
    <property type="entry name" value="PROKAR_LIPOPROTEIN"/>
    <property type="match status" value="1"/>
</dbReference>
<proteinExistence type="predicted"/>
<evidence type="ECO:0000256" key="1">
    <source>
        <dbReference type="SAM" id="SignalP"/>
    </source>
</evidence>
<organism evidence="2 3">
    <name type="scientific">Glaciihabitans arcticus</name>
    <dbReference type="NCBI Taxonomy" id="2668039"/>
    <lineage>
        <taxon>Bacteria</taxon>
        <taxon>Bacillati</taxon>
        <taxon>Actinomycetota</taxon>
        <taxon>Actinomycetes</taxon>
        <taxon>Micrococcales</taxon>
        <taxon>Microbacteriaceae</taxon>
        <taxon>Glaciihabitans</taxon>
    </lineage>
</organism>
<keyword evidence="3" id="KW-1185">Reference proteome</keyword>
<sequence length="201" mass="20932">MTSRIVAAVLAAPLAILTLVGCTGEPAPAPAPTSTVTTPQASFDGEWTLTRTITASNDVSGETRAVGAVSTRLVLLDQTPCDAVICPGMVWSGTTADAREQTPLTQIDGGVSWRFTGSLDCMRAESEAVLVLDAFDYSQEVELLVTESADVDGVLTATGLSGSIVYTDTLSKEAIAKGCVRDPVETTIEYSVTAVRNTEGL</sequence>
<evidence type="ECO:0008006" key="4">
    <source>
        <dbReference type="Google" id="ProtNLM"/>
    </source>
</evidence>
<dbReference type="EMBL" id="SISG01000001">
    <property type="protein sequence ID" value="TBN56819.1"/>
    <property type="molecule type" value="Genomic_DNA"/>
</dbReference>
<evidence type="ECO:0000313" key="3">
    <source>
        <dbReference type="Proteomes" id="UP000294194"/>
    </source>
</evidence>
<feature type="chain" id="PRO_5039428919" description="Lipocalin-like domain-containing protein" evidence="1">
    <location>
        <begin position="24"/>
        <end position="201"/>
    </location>
</feature>
<name>A0A4V2JET1_9MICO</name>
<dbReference type="Proteomes" id="UP000294194">
    <property type="component" value="Unassembled WGS sequence"/>
</dbReference>
<keyword evidence="1" id="KW-0732">Signal</keyword>
<feature type="signal peptide" evidence="1">
    <location>
        <begin position="1"/>
        <end position="23"/>
    </location>
</feature>
<accession>A0A4V2JET1</accession>
<evidence type="ECO:0000313" key="2">
    <source>
        <dbReference type="EMBL" id="TBN56819.1"/>
    </source>
</evidence>
<dbReference type="AlphaFoldDB" id="A0A4V2JET1"/>
<dbReference type="RefSeq" id="WP_130980929.1">
    <property type="nucleotide sequence ID" value="NZ_SISG01000001.1"/>
</dbReference>
<reference evidence="3" key="1">
    <citation type="submission" date="2019-02" db="EMBL/GenBank/DDBJ databases">
        <title>Glaciihabitans arcticus sp. nov., a psychrotolerant bacterium isolated from polar soil.</title>
        <authorList>
            <person name="Dahal R.H."/>
        </authorList>
    </citation>
    <scope>NUCLEOTIDE SEQUENCE [LARGE SCALE GENOMIC DNA]</scope>
    <source>
        <strain evidence="3">RP-3-7</strain>
    </source>
</reference>
<gene>
    <name evidence="2" type="ORF">EYE40_05065</name>
</gene>
<comment type="caution">
    <text evidence="2">The sequence shown here is derived from an EMBL/GenBank/DDBJ whole genome shotgun (WGS) entry which is preliminary data.</text>
</comment>
<protein>
    <recommendedName>
        <fullName evidence="4">Lipocalin-like domain-containing protein</fullName>
    </recommendedName>
</protein>